<accession>A0A2H1X3F9</accession>
<reference evidence="3" key="1">
    <citation type="submission" date="2016-07" db="EMBL/GenBank/DDBJ databases">
        <authorList>
            <person name="Bretaudeau A."/>
        </authorList>
    </citation>
    <scope>NUCLEOTIDE SEQUENCE</scope>
    <source>
        <strain evidence="3">Rice</strain>
        <tissue evidence="3">Whole body</tissue>
    </source>
</reference>
<dbReference type="EMBL" id="ODYU01013139">
    <property type="protein sequence ID" value="SOQ59829.1"/>
    <property type="molecule type" value="Genomic_DNA"/>
</dbReference>
<evidence type="ECO:0000256" key="1">
    <source>
        <dbReference type="SAM" id="MobiDB-lite"/>
    </source>
</evidence>
<name>A0A2H1X3F9_SPOFR</name>
<protein>
    <submittedName>
        <fullName evidence="3">SFRICE_041444</fullName>
    </submittedName>
</protein>
<dbReference type="Pfam" id="PF14643">
    <property type="entry name" value="DUF4455"/>
    <property type="match status" value="1"/>
</dbReference>
<evidence type="ECO:0000259" key="2">
    <source>
        <dbReference type="Pfam" id="PF14643"/>
    </source>
</evidence>
<feature type="domain" description="DUF4455" evidence="2">
    <location>
        <begin position="65"/>
        <end position="217"/>
    </location>
</feature>
<proteinExistence type="predicted"/>
<feature type="region of interest" description="Disordered" evidence="1">
    <location>
        <begin position="804"/>
        <end position="825"/>
    </location>
</feature>
<gene>
    <name evidence="3" type="ORF">SFRICE_041444</name>
</gene>
<organism evidence="3">
    <name type="scientific">Spodoptera frugiperda</name>
    <name type="common">Fall armyworm</name>
    <dbReference type="NCBI Taxonomy" id="7108"/>
    <lineage>
        <taxon>Eukaryota</taxon>
        <taxon>Metazoa</taxon>
        <taxon>Ecdysozoa</taxon>
        <taxon>Arthropoda</taxon>
        <taxon>Hexapoda</taxon>
        <taxon>Insecta</taxon>
        <taxon>Pterygota</taxon>
        <taxon>Neoptera</taxon>
        <taxon>Endopterygota</taxon>
        <taxon>Lepidoptera</taxon>
        <taxon>Glossata</taxon>
        <taxon>Ditrysia</taxon>
        <taxon>Noctuoidea</taxon>
        <taxon>Noctuidae</taxon>
        <taxon>Amphipyrinae</taxon>
        <taxon>Spodoptera</taxon>
    </lineage>
</organism>
<dbReference type="InterPro" id="IPR028089">
    <property type="entry name" value="DUF4455"/>
</dbReference>
<evidence type="ECO:0000313" key="3">
    <source>
        <dbReference type="EMBL" id="SOQ59829.1"/>
    </source>
</evidence>
<sequence>MSYNGRISLPEISNRTKIKRICCENVRWTKRVARQGCPEDDDAVAALPDDWKPKHSGPILANYLKQREKDHQNVIDEIFKTAAEINEDINKRAQTLAENLLSYIQQNQRDIDCFIDKCDNADAPLTEESRNKAYETVKKIMMGRIEECADYKKEGLVLERERADKLRILLRGQFQRLVAIGHKIPKDLIHEFDERIYEINQQLLINAKAYSEVEADLRGLSDEGLMRARSSLNQLCLGIGMALRGRSALIWCKDKKVSRQRSQSAQDRTLAAEALPGNIFDDVGEFDAVISRLVQVYRNAVKKVFSGFSTKLTELEKDLGSHLNFCGPVELPKIDLAELDRLIERPLQRLSSTFHRKMGGGSNKTLFEMTGADVVSMQKSICSLGESLRETCSILNHAGHLWDAHLLRSALAQKLTIAAVEDLLTSHDAVELANEVPFNIALEQMRCAPDTEKLHHFYEIIVTMLNKTGEMYLQHSEAEMGRLEEFMNFPPVMASTLLAEFDVFLEKYPRTPIKISSSTTSLPAANTPKRNSSILSSIQLPLPRAIFQTELQEIALKNWRNGFLESFEGNISIVPEELKHQARLWVEERSAALQMRYSLKIVSHAIRMERVKAARDLRLAELEYHETRLESHVNAIFELLDRLPKEASEFVDMDSPMLYPFSDLVERMGINIQSAHSEAFDLEVKKLKMKSYAPRLAKHRQLFEESLTTVEGEFKRLLEHRIQEARISNVRFMSQIKLFSEGGTYAAFEATKTCNALARATDALESCIHKCLDAMHQRRVHLLAHADQQMHPLMKIVEEFVKPQSKQAAKSPGKVDKKKPASKKK</sequence>
<dbReference type="AlphaFoldDB" id="A0A2H1X3F9"/>